<keyword evidence="1" id="KW-0472">Membrane</keyword>
<name>A0A5B6TIW2_9BACT</name>
<proteinExistence type="predicted"/>
<keyword evidence="1" id="KW-0812">Transmembrane</keyword>
<evidence type="ECO:0000256" key="1">
    <source>
        <dbReference type="SAM" id="Phobius"/>
    </source>
</evidence>
<feature type="transmembrane region" description="Helical" evidence="1">
    <location>
        <begin position="75"/>
        <end position="96"/>
    </location>
</feature>
<evidence type="ECO:0000313" key="2">
    <source>
        <dbReference type="EMBL" id="KAA3440351.1"/>
    </source>
</evidence>
<dbReference type="Proteomes" id="UP000324133">
    <property type="component" value="Unassembled WGS sequence"/>
</dbReference>
<dbReference type="AlphaFoldDB" id="A0A5B6TIW2"/>
<sequence>MATEDKSKTDSIIANLMGYIDTRIDLVKLDLQTKLKSIFVSTVHGVLLGLVGLMVLLFLNVFIALLLNDLLDSRFWGFGIVTLFYLILLVILLVGLDKKVFQGMADKAFRNTIYKTDESEQTI</sequence>
<reference evidence="2 3" key="1">
    <citation type="submission" date="2019-07" db="EMBL/GenBank/DDBJ databases">
        <title>Rufibacter sp. nov., isolated from lake sediment.</title>
        <authorList>
            <person name="Qu J.-H."/>
        </authorList>
    </citation>
    <scope>NUCLEOTIDE SEQUENCE [LARGE SCALE GENOMIC DNA]</scope>
    <source>
        <strain evidence="2 3">NBS58-1</strain>
    </source>
</reference>
<dbReference type="RefSeq" id="WP_149089986.1">
    <property type="nucleotide sequence ID" value="NZ_VKKY01000001.1"/>
</dbReference>
<dbReference type="InterPro" id="IPR009937">
    <property type="entry name" value="Phage_holin_3_6"/>
</dbReference>
<dbReference type="Pfam" id="PF07332">
    <property type="entry name" value="Phage_holin_3_6"/>
    <property type="match status" value="1"/>
</dbReference>
<keyword evidence="1" id="KW-1133">Transmembrane helix</keyword>
<organism evidence="2 3">
    <name type="scientific">Rufibacter hautae</name>
    <dbReference type="NCBI Taxonomy" id="2595005"/>
    <lineage>
        <taxon>Bacteria</taxon>
        <taxon>Pseudomonadati</taxon>
        <taxon>Bacteroidota</taxon>
        <taxon>Cytophagia</taxon>
        <taxon>Cytophagales</taxon>
        <taxon>Hymenobacteraceae</taxon>
        <taxon>Rufibacter</taxon>
    </lineage>
</organism>
<accession>A0A5B6TIW2</accession>
<keyword evidence="3" id="KW-1185">Reference proteome</keyword>
<dbReference type="EMBL" id="VKKY01000001">
    <property type="protein sequence ID" value="KAA3440351.1"/>
    <property type="molecule type" value="Genomic_DNA"/>
</dbReference>
<comment type="caution">
    <text evidence="2">The sequence shown here is derived from an EMBL/GenBank/DDBJ whole genome shotgun (WGS) entry which is preliminary data.</text>
</comment>
<protein>
    <submittedName>
        <fullName evidence="2">Phage holin family protein</fullName>
    </submittedName>
</protein>
<evidence type="ECO:0000313" key="3">
    <source>
        <dbReference type="Proteomes" id="UP000324133"/>
    </source>
</evidence>
<dbReference type="OrthoDB" id="983060at2"/>
<gene>
    <name evidence="2" type="ORF">FOA19_06775</name>
</gene>
<feature type="transmembrane region" description="Helical" evidence="1">
    <location>
        <begin position="38"/>
        <end position="63"/>
    </location>
</feature>